<feature type="transmembrane region" description="Helical" evidence="6">
    <location>
        <begin position="108"/>
        <end position="129"/>
    </location>
</feature>
<evidence type="ECO:0000256" key="4">
    <source>
        <dbReference type="ARBA" id="ARBA00022989"/>
    </source>
</evidence>
<dbReference type="AlphaFoldDB" id="A0A7Z8Y2X9"/>
<keyword evidence="4 6" id="KW-1133">Transmembrane helix</keyword>
<feature type="transmembrane region" description="Helical" evidence="6">
    <location>
        <begin position="442"/>
        <end position="461"/>
    </location>
</feature>
<feature type="transmembrane region" description="Helical" evidence="6">
    <location>
        <begin position="482"/>
        <end position="502"/>
    </location>
</feature>
<comment type="caution">
    <text evidence="7">The sequence shown here is derived from an EMBL/GenBank/DDBJ whole genome shotgun (WGS) entry which is preliminary data.</text>
</comment>
<keyword evidence="3 6" id="KW-0812">Transmembrane</keyword>
<name>A0A7Z8Y2X9_9CAUL</name>
<sequence length="688" mass="69993">MTDAAAAPQSPAQKGRLELTLRALVLGCLLAVIFTAANTYLGLLVGLTFASAIPAAVISMAVLRAFRTSTIWENMTVQTVASVGGAMSSIIFVLPGLVMIGWWLEFPFWQSVAICILGGVLGVTFSIPLRRALVTNGGLPYPEGVAAAEVLKVGSRGAEQTESAVRENKSGLWIVVAGAVVSAGYALLVAGRVFAGEAAKFFKLPAALGGGATGMGFGMQFALLGAGHLIGLTVGLAQLFGLILAWAIAVPILTSPDTVAWLTAHGIPSIASTLPAGAPAEELAATVWSREVRFMGAGVIGVAAIWTLVKLAGPLIGGLTSALAANAKRAHGEVLERTEQDLPIKLVGAISVVCLIGIAGLLAWFAQSAPALAGSTPLLVIGGLVYVVLIGFAVAAICGYMAGLIGSSNSPVSGVGILAVVIASLLMLGVMAIAGVPADPSIIAFALIVTAVVFAVAVIANDNLQDLKTGQLVEATPWRQQVALIVGVGAGAIVIPLILNLLNQAFGFEGGPPAIVEGAKTLAAPQATLISALARGVIGGDLRWDLIGLGAVIGVIIIVLDAVVSRATKGRVKLPPLAVGIGFYLPAAVTTMLVIGAVCGWIYDKAVSSTRYADVARRMGVLLASGLIVGESLFGVFTAGVIVATRDDAPFAMLPEGSTWPAMLAGIIGFAVAVFGLYAWTRSRAQAV</sequence>
<dbReference type="Proteomes" id="UP000289220">
    <property type="component" value="Unassembled WGS sequence"/>
</dbReference>
<evidence type="ECO:0000256" key="1">
    <source>
        <dbReference type="ARBA" id="ARBA00004141"/>
    </source>
</evidence>
<evidence type="ECO:0000256" key="2">
    <source>
        <dbReference type="ARBA" id="ARBA00022448"/>
    </source>
</evidence>
<feature type="transmembrane region" description="Helical" evidence="6">
    <location>
        <begin position="229"/>
        <end position="253"/>
    </location>
</feature>
<reference evidence="7 8" key="1">
    <citation type="submission" date="2018-11" db="EMBL/GenBank/DDBJ databases">
        <authorList>
            <person name="Peiro R."/>
            <person name="Begona"/>
            <person name="Cbmso G."/>
            <person name="Lopez M."/>
            <person name="Gonzalez S."/>
            <person name="Sacristan E."/>
            <person name="Castillo E."/>
        </authorList>
    </citation>
    <scope>NUCLEOTIDE SEQUENCE [LARGE SCALE GENOMIC DNA]</scope>
    <source>
        <strain evidence="7">Brev_genome</strain>
    </source>
</reference>
<feature type="transmembrane region" description="Helical" evidence="6">
    <location>
        <begin position="378"/>
        <end position="403"/>
    </location>
</feature>
<dbReference type="Pfam" id="PF03169">
    <property type="entry name" value="OPT"/>
    <property type="match status" value="1"/>
</dbReference>
<dbReference type="PANTHER" id="PTHR31645:SF0">
    <property type="entry name" value="OLIGOPEPTIDE TRANSPORTER YGL114W-RELATED"/>
    <property type="match status" value="1"/>
</dbReference>
<evidence type="ECO:0000313" key="7">
    <source>
        <dbReference type="EMBL" id="VDC49914.1"/>
    </source>
</evidence>
<gene>
    <name evidence="7" type="ORF">BREV_BREV_01563</name>
</gene>
<keyword evidence="5 6" id="KW-0472">Membrane</keyword>
<dbReference type="InterPro" id="IPR045035">
    <property type="entry name" value="YSL-like"/>
</dbReference>
<feature type="transmembrane region" description="Helical" evidence="6">
    <location>
        <begin position="346"/>
        <end position="366"/>
    </location>
</feature>
<feature type="transmembrane region" description="Helical" evidence="6">
    <location>
        <begin position="75"/>
        <end position="102"/>
    </location>
</feature>
<comment type="subcellular location">
    <subcellularLocation>
        <location evidence="1">Membrane</location>
        <topology evidence="1">Multi-pass membrane protein</topology>
    </subcellularLocation>
</comment>
<dbReference type="InterPro" id="IPR004813">
    <property type="entry name" value="OPT"/>
</dbReference>
<dbReference type="PANTHER" id="PTHR31645">
    <property type="entry name" value="OLIGOPEPTIDE TRANSPORTER YGL114W-RELATED"/>
    <property type="match status" value="1"/>
</dbReference>
<evidence type="ECO:0000256" key="3">
    <source>
        <dbReference type="ARBA" id="ARBA00022692"/>
    </source>
</evidence>
<accession>A0A7Z8Y2X9</accession>
<keyword evidence="2" id="KW-0813">Transport</keyword>
<feature type="transmembrane region" description="Helical" evidence="6">
    <location>
        <begin position="415"/>
        <end position="436"/>
    </location>
</feature>
<feature type="transmembrane region" description="Helical" evidence="6">
    <location>
        <begin position="19"/>
        <end position="37"/>
    </location>
</feature>
<evidence type="ECO:0000256" key="5">
    <source>
        <dbReference type="ARBA" id="ARBA00023136"/>
    </source>
</evidence>
<feature type="transmembrane region" description="Helical" evidence="6">
    <location>
        <begin position="172"/>
        <end position="195"/>
    </location>
</feature>
<organism evidence="7 8">
    <name type="scientific">Brevundimonas mediterranea</name>
    <dbReference type="NCBI Taxonomy" id="74329"/>
    <lineage>
        <taxon>Bacteria</taxon>
        <taxon>Pseudomonadati</taxon>
        <taxon>Pseudomonadota</taxon>
        <taxon>Alphaproteobacteria</taxon>
        <taxon>Caulobacterales</taxon>
        <taxon>Caulobacteraceae</taxon>
        <taxon>Brevundimonas</taxon>
    </lineage>
</organism>
<dbReference type="GO" id="GO:0035673">
    <property type="term" value="F:oligopeptide transmembrane transporter activity"/>
    <property type="evidence" value="ECO:0007669"/>
    <property type="project" value="InterPro"/>
</dbReference>
<dbReference type="GO" id="GO:0016020">
    <property type="term" value="C:membrane"/>
    <property type="evidence" value="ECO:0007669"/>
    <property type="project" value="UniProtKB-SubCell"/>
</dbReference>
<keyword evidence="8" id="KW-1185">Reference proteome</keyword>
<dbReference type="NCBIfam" id="TIGR00728">
    <property type="entry name" value="OPT_sfam"/>
    <property type="match status" value="1"/>
</dbReference>
<feature type="transmembrane region" description="Helical" evidence="6">
    <location>
        <begin position="546"/>
        <end position="565"/>
    </location>
</feature>
<dbReference type="RefSeq" id="WP_154726060.1">
    <property type="nucleotide sequence ID" value="NZ_UXHF01000026.1"/>
</dbReference>
<feature type="transmembrane region" description="Helical" evidence="6">
    <location>
        <begin position="577"/>
        <end position="603"/>
    </location>
</feature>
<evidence type="ECO:0000256" key="6">
    <source>
        <dbReference type="SAM" id="Phobius"/>
    </source>
</evidence>
<protein>
    <recommendedName>
        <fullName evidence="9">Oligopeptide transporter, OPT family</fullName>
    </recommendedName>
</protein>
<evidence type="ECO:0008006" key="9">
    <source>
        <dbReference type="Google" id="ProtNLM"/>
    </source>
</evidence>
<feature type="transmembrane region" description="Helical" evidence="6">
    <location>
        <begin position="657"/>
        <end position="680"/>
    </location>
</feature>
<dbReference type="NCBIfam" id="TIGR00733">
    <property type="entry name" value="OPT family oligopeptide transporter"/>
    <property type="match status" value="1"/>
</dbReference>
<evidence type="ECO:0000313" key="8">
    <source>
        <dbReference type="Proteomes" id="UP000289220"/>
    </source>
</evidence>
<feature type="transmembrane region" description="Helical" evidence="6">
    <location>
        <begin position="297"/>
        <end position="325"/>
    </location>
</feature>
<dbReference type="EMBL" id="UXHF01000026">
    <property type="protein sequence ID" value="VDC49914.1"/>
    <property type="molecule type" value="Genomic_DNA"/>
</dbReference>
<dbReference type="InterPro" id="IPR004814">
    <property type="entry name" value="Oligopep_transpt"/>
</dbReference>
<feature type="transmembrane region" description="Helical" evidence="6">
    <location>
        <begin position="623"/>
        <end position="645"/>
    </location>
</feature>
<proteinExistence type="predicted"/>
<feature type="transmembrane region" description="Helical" evidence="6">
    <location>
        <begin position="43"/>
        <end position="63"/>
    </location>
</feature>
<feature type="transmembrane region" description="Helical" evidence="6">
    <location>
        <begin position="201"/>
        <end position="222"/>
    </location>
</feature>